<name>A0A1I7UXM5_9PELO</name>
<sequence>MITNSFSDYETRSLSYPALLSLLKNVNYDKRLALSIQSPDIRKIHTRIGYSLNSLSFIQKHGDVNQDGISEEVGSGELYQCDRPFRNLFNLQNLNLNWTLSGVREFPLFQDFPENHIFEKLELSGYGSLLLTEKQVKNCKHLILKKDEIYEEFVIGNEERAIRDYYCNLSNNILEVHLGLNHVQSFLLLCERILLDTFHIGTSFTASYVKTGKLKEIVWNSLLDRFKFSKEGVLNNRDCVVLQEKNNIIVAVFFNYSGDNKDRERFTAVKLKRLLEHKTENFGLTDM</sequence>
<dbReference type="AlphaFoldDB" id="A0A1I7UXM5"/>
<dbReference type="WBParaSite" id="Csp11.Scaffold630.g20362.t1">
    <property type="protein sequence ID" value="Csp11.Scaffold630.g20362.t1"/>
    <property type="gene ID" value="Csp11.Scaffold630.g20362"/>
</dbReference>
<keyword evidence="1" id="KW-1185">Reference proteome</keyword>
<protein>
    <submittedName>
        <fullName evidence="2">F-box C protein</fullName>
    </submittedName>
</protein>
<reference evidence="2" key="1">
    <citation type="submission" date="2016-11" db="UniProtKB">
        <authorList>
            <consortium name="WormBaseParasite"/>
        </authorList>
    </citation>
    <scope>IDENTIFICATION</scope>
</reference>
<dbReference type="InterPro" id="IPR021942">
    <property type="entry name" value="DUF3557"/>
</dbReference>
<organism evidence="1 2">
    <name type="scientific">Caenorhabditis tropicalis</name>
    <dbReference type="NCBI Taxonomy" id="1561998"/>
    <lineage>
        <taxon>Eukaryota</taxon>
        <taxon>Metazoa</taxon>
        <taxon>Ecdysozoa</taxon>
        <taxon>Nematoda</taxon>
        <taxon>Chromadorea</taxon>
        <taxon>Rhabditida</taxon>
        <taxon>Rhabditina</taxon>
        <taxon>Rhabditomorpha</taxon>
        <taxon>Rhabditoidea</taxon>
        <taxon>Rhabditidae</taxon>
        <taxon>Peloderinae</taxon>
        <taxon>Caenorhabditis</taxon>
    </lineage>
</organism>
<evidence type="ECO:0000313" key="2">
    <source>
        <dbReference type="WBParaSite" id="Csp11.Scaffold630.g20362.t1"/>
    </source>
</evidence>
<accession>A0A1I7UXM5</accession>
<proteinExistence type="predicted"/>
<dbReference type="Proteomes" id="UP000095282">
    <property type="component" value="Unplaced"/>
</dbReference>
<dbReference type="PANTHER" id="PTHR31379">
    <property type="entry name" value="F-BOX C PROTEIN-RELATED-RELATED"/>
    <property type="match status" value="1"/>
</dbReference>
<dbReference type="STRING" id="1561998.A0A1I7UXM5"/>
<evidence type="ECO:0000313" key="1">
    <source>
        <dbReference type="Proteomes" id="UP000095282"/>
    </source>
</evidence>
<dbReference type="eggNOG" id="ENOG502THFW">
    <property type="taxonomic scope" value="Eukaryota"/>
</dbReference>